<dbReference type="EMBL" id="BK032595">
    <property type="protein sequence ID" value="DAF50317.1"/>
    <property type="molecule type" value="Genomic_DNA"/>
</dbReference>
<sequence length="66" mass="7721">MKALKAQNKRLTKENNELKTLYDSSYEIMRAYLINELGYKKSSPDYQRAINNVLFKLKEIFSASSL</sequence>
<protein>
    <submittedName>
        <fullName evidence="1">Uncharacterized protein</fullName>
    </submittedName>
</protein>
<name>A0A8S5SH43_9CAUD</name>
<proteinExistence type="predicted"/>
<organism evidence="1">
    <name type="scientific">Siphoviridae sp. ctBCr48</name>
    <dbReference type="NCBI Taxonomy" id="2827802"/>
    <lineage>
        <taxon>Viruses</taxon>
        <taxon>Duplodnaviria</taxon>
        <taxon>Heunggongvirae</taxon>
        <taxon>Uroviricota</taxon>
        <taxon>Caudoviricetes</taxon>
    </lineage>
</organism>
<reference evidence="1" key="1">
    <citation type="journal article" date="2021" name="Proc. Natl. Acad. Sci. U.S.A.">
        <title>A Catalog of Tens of Thousands of Viruses from Human Metagenomes Reveals Hidden Associations with Chronic Diseases.</title>
        <authorList>
            <person name="Tisza M.J."/>
            <person name="Buck C.B."/>
        </authorList>
    </citation>
    <scope>NUCLEOTIDE SEQUENCE</scope>
    <source>
        <strain evidence="1">CtBCr48</strain>
    </source>
</reference>
<accession>A0A8S5SH43</accession>
<evidence type="ECO:0000313" key="1">
    <source>
        <dbReference type="EMBL" id="DAF50317.1"/>
    </source>
</evidence>